<proteinExistence type="predicted"/>
<evidence type="ECO:0000313" key="3">
    <source>
        <dbReference type="Proteomes" id="UP000594262"/>
    </source>
</evidence>
<feature type="region of interest" description="Disordered" evidence="1">
    <location>
        <begin position="1"/>
        <end position="38"/>
    </location>
</feature>
<protein>
    <submittedName>
        <fullName evidence="2">Uncharacterized protein</fullName>
    </submittedName>
</protein>
<feature type="compositionally biased region" description="Low complexity" evidence="1">
    <location>
        <begin position="1"/>
        <end position="36"/>
    </location>
</feature>
<evidence type="ECO:0000256" key="1">
    <source>
        <dbReference type="SAM" id="MobiDB-lite"/>
    </source>
</evidence>
<dbReference type="Proteomes" id="UP000594262">
    <property type="component" value="Unplaced"/>
</dbReference>
<keyword evidence="3" id="KW-1185">Reference proteome</keyword>
<accession>A0A7M5UJS9</accession>
<evidence type="ECO:0000313" key="2">
    <source>
        <dbReference type="EnsemblMetazoa" id="CLYHEMP010903.1"/>
    </source>
</evidence>
<dbReference type="EnsemblMetazoa" id="CLYHEMT010903.1">
    <property type="protein sequence ID" value="CLYHEMP010903.1"/>
    <property type="gene ID" value="CLYHEMG010903"/>
</dbReference>
<name>A0A7M5UJS9_9CNID</name>
<organism evidence="2 3">
    <name type="scientific">Clytia hemisphaerica</name>
    <dbReference type="NCBI Taxonomy" id="252671"/>
    <lineage>
        <taxon>Eukaryota</taxon>
        <taxon>Metazoa</taxon>
        <taxon>Cnidaria</taxon>
        <taxon>Hydrozoa</taxon>
        <taxon>Hydroidolina</taxon>
        <taxon>Leptothecata</taxon>
        <taxon>Obeliida</taxon>
        <taxon>Clytiidae</taxon>
        <taxon>Clytia</taxon>
    </lineage>
</organism>
<reference evidence="2" key="1">
    <citation type="submission" date="2021-01" db="UniProtKB">
        <authorList>
            <consortium name="EnsemblMetazoa"/>
        </authorList>
    </citation>
    <scope>IDENTIFICATION</scope>
</reference>
<sequence>TTTAPPTHPPTTTAPKTTQKSSTVPTTTNPTSSSNPEPCKRLGLECVVCSQCGENGFCITNLDLRNSNMVCLCRYGFTGSRAKFVPQHLETSTFTKNRIRADSCELKCNYSPHNRNSQCANLE</sequence>
<dbReference type="AlphaFoldDB" id="A0A7M5UJS9"/>